<dbReference type="GO" id="GO:0005634">
    <property type="term" value="C:nucleus"/>
    <property type="evidence" value="ECO:0000318"/>
    <property type="project" value="GO_Central"/>
</dbReference>
<feature type="region of interest" description="Disordered" evidence="4">
    <location>
        <begin position="174"/>
        <end position="247"/>
    </location>
</feature>
<feature type="region of interest" description="Disordered" evidence="4">
    <location>
        <begin position="24"/>
        <end position="43"/>
    </location>
</feature>
<dbReference type="AlphaFoldDB" id="D8QQ52"/>
<accession>D8QQ52</accession>
<keyword evidence="3" id="KW-0539">Nucleus</keyword>
<proteinExistence type="inferred from homology"/>
<dbReference type="InParanoid" id="D8QQ52"/>
<evidence type="ECO:0000313" key="7">
    <source>
        <dbReference type="Proteomes" id="UP000001514"/>
    </source>
</evidence>
<feature type="compositionally biased region" description="Basic and acidic residues" evidence="4">
    <location>
        <begin position="205"/>
        <end position="215"/>
    </location>
</feature>
<dbReference type="InterPro" id="IPR032308">
    <property type="entry name" value="TDBD"/>
</dbReference>
<feature type="region of interest" description="Disordered" evidence="4">
    <location>
        <begin position="288"/>
        <end position="325"/>
    </location>
</feature>
<evidence type="ECO:0000313" key="6">
    <source>
        <dbReference type="EMBL" id="EFJ37730.1"/>
    </source>
</evidence>
<protein>
    <recommendedName>
        <fullName evidence="5">Tify domain-containing protein</fullName>
    </recommendedName>
</protein>
<dbReference type="Pfam" id="PF16135">
    <property type="entry name" value="TDBD"/>
    <property type="match status" value="1"/>
</dbReference>
<feature type="compositionally biased region" description="Low complexity" evidence="4">
    <location>
        <begin position="88"/>
        <end position="99"/>
    </location>
</feature>
<feature type="compositionally biased region" description="Basic and acidic residues" evidence="4">
    <location>
        <begin position="222"/>
        <end position="241"/>
    </location>
</feature>
<comment type="subcellular location">
    <subcellularLocation>
        <location evidence="1">Nucleus</location>
    </subcellularLocation>
</comment>
<dbReference type="InterPro" id="IPR031307">
    <property type="entry name" value="Ninja_fam"/>
</dbReference>
<evidence type="ECO:0000259" key="5">
    <source>
        <dbReference type="Pfam" id="PF16135"/>
    </source>
</evidence>
<dbReference type="eggNOG" id="ENOG502QSTR">
    <property type="taxonomic scope" value="Eukaryota"/>
</dbReference>
<dbReference type="PANTHER" id="PTHR31413">
    <property type="entry name" value="AFP HOMOLOG 2"/>
    <property type="match status" value="1"/>
</dbReference>
<name>D8QQ52_SELML</name>
<sequence>MEEGSRDLKKKLLIHEDESGLELSLGLSLGGGGGGGSSLEKKSSSLAVAAAAATVTGDGDSSAHEEEWISRTNNHSSQELWLRKAMIQQQQQQQSQQQSRLREFLAATATPSSSSPDVSSQQQQQQIAAAHVAAAAWRQMNHVDPAAKFMSSSGMPLSMGDLAKFLAAAKSTSSSSALAGHQPQQQQQQQQAQPREDDEELDSVEQQRKFFQHQEARKKRKMLIDEQKQNKKAKDDDKPDGAENAAGGLSHMQRATSLGTFQNQAGPSAMAALATQLMRRTISDSSLVAQAQASSRDDGNPAAAAAAAAQADPATEATARALDPNATADETKQLLGMWQLGTTVDMPAAESIDPELSSLRPGTVAGQIGGTGSSPDLPWVSASGPGGKAISGVAYKLFQGQYKIVCSCHGLHMSPSDFVKHAESPDASSANGGGVKGLGDSMPVLSQVTPA</sequence>
<keyword evidence="7" id="KW-1185">Reference proteome</keyword>
<feature type="region of interest" description="Disordered" evidence="4">
    <location>
        <begin position="88"/>
        <end position="126"/>
    </location>
</feature>
<feature type="region of interest" description="Disordered" evidence="4">
    <location>
        <begin position="51"/>
        <end position="75"/>
    </location>
</feature>
<comment type="similarity">
    <text evidence="2">Belongs to the Ninja family.</text>
</comment>
<dbReference type="Proteomes" id="UP000001514">
    <property type="component" value="Unassembled WGS sequence"/>
</dbReference>
<dbReference type="PANTHER" id="PTHR31413:SF12">
    <property type="entry name" value="AFP HOMOLOG 2"/>
    <property type="match status" value="1"/>
</dbReference>
<dbReference type="STRING" id="88036.D8QQ52"/>
<dbReference type="GO" id="GO:0007165">
    <property type="term" value="P:signal transduction"/>
    <property type="evidence" value="ECO:0007669"/>
    <property type="project" value="InterPro"/>
</dbReference>
<dbReference type="KEGG" id="smo:SELMODRAFT_402278"/>
<reference evidence="6 7" key="1">
    <citation type="journal article" date="2011" name="Science">
        <title>The Selaginella genome identifies genetic changes associated with the evolution of vascular plants.</title>
        <authorList>
            <person name="Banks J.A."/>
            <person name="Nishiyama T."/>
            <person name="Hasebe M."/>
            <person name="Bowman J.L."/>
            <person name="Gribskov M."/>
            <person name="dePamphilis C."/>
            <person name="Albert V.A."/>
            <person name="Aono N."/>
            <person name="Aoyama T."/>
            <person name="Ambrose B.A."/>
            <person name="Ashton N.W."/>
            <person name="Axtell M.J."/>
            <person name="Barker E."/>
            <person name="Barker M.S."/>
            <person name="Bennetzen J.L."/>
            <person name="Bonawitz N.D."/>
            <person name="Chapple C."/>
            <person name="Cheng C."/>
            <person name="Correa L.G."/>
            <person name="Dacre M."/>
            <person name="DeBarry J."/>
            <person name="Dreyer I."/>
            <person name="Elias M."/>
            <person name="Engstrom E.M."/>
            <person name="Estelle M."/>
            <person name="Feng L."/>
            <person name="Finet C."/>
            <person name="Floyd S.K."/>
            <person name="Frommer W.B."/>
            <person name="Fujita T."/>
            <person name="Gramzow L."/>
            <person name="Gutensohn M."/>
            <person name="Harholt J."/>
            <person name="Hattori M."/>
            <person name="Heyl A."/>
            <person name="Hirai T."/>
            <person name="Hiwatashi Y."/>
            <person name="Ishikawa M."/>
            <person name="Iwata M."/>
            <person name="Karol K.G."/>
            <person name="Koehler B."/>
            <person name="Kolukisaoglu U."/>
            <person name="Kubo M."/>
            <person name="Kurata T."/>
            <person name="Lalonde S."/>
            <person name="Li K."/>
            <person name="Li Y."/>
            <person name="Litt A."/>
            <person name="Lyons E."/>
            <person name="Manning G."/>
            <person name="Maruyama T."/>
            <person name="Michael T.P."/>
            <person name="Mikami K."/>
            <person name="Miyazaki S."/>
            <person name="Morinaga S."/>
            <person name="Murata T."/>
            <person name="Mueller-Roeber B."/>
            <person name="Nelson D.R."/>
            <person name="Obara M."/>
            <person name="Oguri Y."/>
            <person name="Olmstead R.G."/>
            <person name="Onodera N."/>
            <person name="Petersen B.L."/>
            <person name="Pils B."/>
            <person name="Prigge M."/>
            <person name="Rensing S.A."/>
            <person name="Riano-Pachon D.M."/>
            <person name="Roberts A.W."/>
            <person name="Sato Y."/>
            <person name="Scheller H.V."/>
            <person name="Schulz B."/>
            <person name="Schulz C."/>
            <person name="Shakirov E.V."/>
            <person name="Shibagaki N."/>
            <person name="Shinohara N."/>
            <person name="Shippen D.E."/>
            <person name="Soerensen I."/>
            <person name="Sotooka R."/>
            <person name="Sugimoto N."/>
            <person name="Sugita M."/>
            <person name="Sumikawa N."/>
            <person name="Tanurdzic M."/>
            <person name="Theissen G."/>
            <person name="Ulvskov P."/>
            <person name="Wakazuki S."/>
            <person name="Weng J.K."/>
            <person name="Willats W.W."/>
            <person name="Wipf D."/>
            <person name="Wolf P.G."/>
            <person name="Yang L."/>
            <person name="Zimmer A.D."/>
            <person name="Zhu Q."/>
            <person name="Mitros T."/>
            <person name="Hellsten U."/>
            <person name="Loque D."/>
            <person name="Otillar R."/>
            <person name="Salamov A."/>
            <person name="Schmutz J."/>
            <person name="Shapiro H."/>
            <person name="Lindquist E."/>
            <person name="Lucas S."/>
            <person name="Rokhsar D."/>
            <person name="Grigoriev I.V."/>
        </authorList>
    </citation>
    <scope>NUCLEOTIDE SEQUENCE [LARGE SCALE GENOMIC DNA]</scope>
</reference>
<feature type="compositionally biased region" description="Low complexity" evidence="4">
    <location>
        <begin position="106"/>
        <end position="126"/>
    </location>
</feature>
<evidence type="ECO:0000256" key="4">
    <source>
        <dbReference type="SAM" id="MobiDB-lite"/>
    </source>
</evidence>
<feature type="compositionally biased region" description="Low complexity" evidence="4">
    <location>
        <begin position="51"/>
        <end position="60"/>
    </location>
</feature>
<dbReference type="OrthoDB" id="1936656at2759"/>
<dbReference type="Gramene" id="EFJ37730">
    <property type="protein sequence ID" value="EFJ37730"/>
    <property type="gene ID" value="SELMODRAFT_402278"/>
</dbReference>
<dbReference type="GO" id="GO:0045892">
    <property type="term" value="P:negative regulation of DNA-templated transcription"/>
    <property type="evidence" value="ECO:0000318"/>
    <property type="project" value="GO_Central"/>
</dbReference>
<feature type="compositionally biased region" description="Gly residues" evidence="4">
    <location>
        <begin position="28"/>
        <end position="37"/>
    </location>
</feature>
<evidence type="ECO:0000256" key="2">
    <source>
        <dbReference type="ARBA" id="ARBA00006081"/>
    </source>
</evidence>
<dbReference type="EMBL" id="GL377565">
    <property type="protein sequence ID" value="EFJ37730.1"/>
    <property type="molecule type" value="Genomic_DNA"/>
</dbReference>
<organism evidence="7">
    <name type="scientific">Selaginella moellendorffii</name>
    <name type="common">Spikemoss</name>
    <dbReference type="NCBI Taxonomy" id="88036"/>
    <lineage>
        <taxon>Eukaryota</taxon>
        <taxon>Viridiplantae</taxon>
        <taxon>Streptophyta</taxon>
        <taxon>Embryophyta</taxon>
        <taxon>Tracheophyta</taxon>
        <taxon>Lycopodiopsida</taxon>
        <taxon>Selaginellales</taxon>
        <taxon>Selaginellaceae</taxon>
        <taxon>Selaginella</taxon>
    </lineage>
</organism>
<gene>
    <name evidence="6" type="ORF">SELMODRAFT_402278</name>
</gene>
<evidence type="ECO:0000256" key="3">
    <source>
        <dbReference type="ARBA" id="ARBA00023242"/>
    </source>
</evidence>
<feature type="compositionally biased region" description="Low complexity" evidence="4">
    <location>
        <begin position="174"/>
        <end position="193"/>
    </location>
</feature>
<feature type="compositionally biased region" description="Low complexity" evidence="4">
    <location>
        <begin position="302"/>
        <end position="321"/>
    </location>
</feature>
<feature type="region of interest" description="Disordered" evidence="4">
    <location>
        <begin position="421"/>
        <end position="451"/>
    </location>
</feature>
<evidence type="ECO:0000256" key="1">
    <source>
        <dbReference type="ARBA" id="ARBA00004123"/>
    </source>
</evidence>
<dbReference type="HOGENOM" id="CLU_608901_0_0_1"/>
<feature type="domain" description="Tify" evidence="5">
    <location>
        <begin position="403"/>
        <end position="429"/>
    </location>
</feature>